<dbReference type="RefSeq" id="WP_215760612.1">
    <property type="nucleotide sequence ID" value="NZ_JAHKBE010000055.1"/>
</dbReference>
<evidence type="ECO:0000313" key="1">
    <source>
        <dbReference type="EMBL" id="MEQ2487537.1"/>
    </source>
</evidence>
<accession>A0ABV1FT04</accession>
<evidence type="ECO:0000313" key="2">
    <source>
        <dbReference type="Proteomes" id="UP001487296"/>
    </source>
</evidence>
<gene>
    <name evidence="1" type="ORF">AAAT34_10870</name>
</gene>
<evidence type="ECO:0008006" key="3">
    <source>
        <dbReference type="Google" id="ProtNLM"/>
    </source>
</evidence>
<comment type="caution">
    <text evidence="1">The sequence shown here is derived from an EMBL/GenBank/DDBJ whole genome shotgun (WGS) entry which is preliminary data.</text>
</comment>
<name>A0ABV1FT04_9BACT</name>
<dbReference type="Proteomes" id="UP001487296">
    <property type="component" value="Unassembled WGS sequence"/>
</dbReference>
<organism evidence="1 2">
    <name type="scientific">Hallella faecis</name>
    <dbReference type="NCBI Taxonomy" id="2841596"/>
    <lineage>
        <taxon>Bacteria</taxon>
        <taxon>Pseudomonadati</taxon>
        <taxon>Bacteroidota</taxon>
        <taxon>Bacteroidia</taxon>
        <taxon>Bacteroidales</taxon>
        <taxon>Prevotellaceae</taxon>
        <taxon>Hallella</taxon>
    </lineage>
</organism>
<keyword evidence="2" id="KW-1185">Reference proteome</keyword>
<proteinExistence type="predicted"/>
<dbReference type="SUPFAM" id="SSF56935">
    <property type="entry name" value="Porins"/>
    <property type="match status" value="1"/>
</dbReference>
<protein>
    <recommendedName>
        <fullName evidence="3">TonB-dependent receptor</fullName>
    </recommendedName>
</protein>
<sequence>MTEETHANLYRREMDVELQYKENKDSLYVNNVLKTSINWNESFANTILNGTNTRQAVEPRKRHLRDEFSVIKKFRNNKSMDVNASFDYLYLPGKLLTLSDSVPQSLNVNTLSSLISTRFRHRVWGMYISYDAQMKYHRDDIELNDHDKVSYQQAELKLTPRMSMEKNGLRLSCSLPVYVSSYRLAGAKEHQAFVSPYVSLDYQCSGYLSLLFNYSHQKSCYGVGNCLPLAYYRSYATRIEGNGKLCFISYDNVDGKLEYSNPNIGLFFNARGSYTLINDVPLFGYRYENNIYSIVATPQKANNRQVLASAELSKAFGYGKLTMTIGADAMRHDYKAWISEQVADGYVDNYSAKFQVAFIPTPLFSLEGKSTFHESKYTNKTFRSLSSSPLRSFKHNLTMNFMPGNFLFAWTHELYHSNDHSVSHTYFSDLKCTYTHKRYEISFMANNIFGSKKYERNVVYSSTIQYTVNSLRPREFMLEVSFSL</sequence>
<reference evidence="1 2" key="1">
    <citation type="submission" date="2024-04" db="EMBL/GenBank/DDBJ databases">
        <title>Human intestinal bacterial collection.</title>
        <authorList>
            <person name="Pauvert C."/>
            <person name="Hitch T.C.A."/>
            <person name="Clavel T."/>
        </authorList>
    </citation>
    <scope>NUCLEOTIDE SEQUENCE [LARGE SCALE GENOMIC DNA]</scope>
    <source>
        <strain evidence="1 2">CLA-AA-H145</strain>
    </source>
</reference>
<dbReference type="EMBL" id="JBBNFP010000054">
    <property type="protein sequence ID" value="MEQ2487537.1"/>
    <property type="molecule type" value="Genomic_DNA"/>
</dbReference>